<comment type="caution">
    <text evidence="14">The sequence shown here is derived from an EMBL/GenBank/DDBJ whole genome shotgun (WGS) entry which is preliminary data.</text>
</comment>
<dbReference type="GO" id="GO:0006811">
    <property type="term" value="P:monoatomic ion transport"/>
    <property type="evidence" value="ECO:0007669"/>
    <property type="project" value="UniProtKB-KW"/>
</dbReference>
<sequence length="229" mass="23738">MNRVFLTPAAVALCGASSLSLAEPVSLADQVVTATRTAQTASQSLAAVSVIDREDIERSQARSVPELLRQVPGVSLANNGGFGKNTTLFLRGTESDHVLVLIDGIKVGSASAGLTAFQDLPVELIERIEVVRGPRSSLYGSEAIGGVIQIFTRRGDGQGAKPFFSAGYGTHQTLEGSAGVSGGAGNGWYSLGVSSFDTAGINTKRAGTAGYEPDRDGYRNLSGNPVSYT</sequence>
<protein>
    <submittedName>
        <fullName evidence="14">TonB-dependent vitamin B12 receptor</fullName>
    </submittedName>
</protein>
<keyword evidence="8 10" id="KW-0472">Membrane</keyword>
<keyword evidence="7" id="KW-0626">Porin</keyword>
<evidence type="ECO:0000256" key="8">
    <source>
        <dbReference type="ARBA" id="ARBA00023136"/>
    </source>
</evidence>
<comment type="subcellular location">
    <subcellularLocation>
        <location evidence="10">Cell outer membrane</location>
        <topology evidence="10">Multi-pass membrane protein</topology>
    </subcellularLocation>
</comment>
<keyword evidence="2 10" id="KW-1134">Transmembrane beta strand</keyword>
<dbReference type="GO" id="GO:0046930">
    <property type="term" value="C:pore complex"/>
    <property type="evidence" value="ECO:0007669"/>
    <property type="project" value="UniProtKB-KW"/>
</dbReference>
<keyword evidence="4 12" id="KW-0732">Signal</keyword>
<keyword evidence="6" id="KW-0798">TonB box</keyword>
<evidence type="ECO:0000256" key="6">
    <source>
        <dbReference type="ARBA" id="ARBA00023077"/>
    </source>
</evidence>
<dbReference type="Gene3D" id="2.170.130.10">
    <property type="entry name" value="TonB-dependent receptor, plug domain"/>
    <property type="match status" value="1"/>
</dbReference>
<keyword evidence="14" id="KW-0675">Receptor</keyword>
<dbReference type="PROSITE" id="PS52016">
    <property type="entry name" value="TONB_DEPENDENT_REC_3"/>
    <property type="match status" value="1"/>
</dbReference>
<dbReference type="GO" id="GO:0015288">
    <property type="term" value="F:porin activity"/>
    <property type="evidence" value="ECO:0007669"/>
    <property type="project" value="UniProtKB-KW"/>
</dbReference>
<evidence type="ECO:0000256" key="2">
    <source>
        <dbReference type="ARBA" id="ARBA00022452"/>
    </source>
</evidence>
<dbReference type="InterPro" id="IPR037066">
    <property type="entry name" value="Plug_dom_sf"/>
</dbReference>
<keyword evidence="5" id="KW-0406">Ion transport</keyword>
<evidence type="ECO:0000256" key="9">
    <source>
        <dbReference type="ARBA" id="ARBA00023237"/>
    </source>
</evidence>
<feature type="chain" id="PRO_5016570588" evidence="12">
    <location>
        <begin position="23"/>
        <end position="229"/>
    </location>
</feature>
<name>A0A367M1Z2_PSEAI</name>
<evidence type="ECO:0000259" key="13">
    <source>
        <dbReference type="Pfam" id="PF07715"/>
    </source>
</evidence>
<dbReference type="PANTHER" id="PTHR30069">
    <property type="entry name" value="TONB-DEPENDENT OUTER MEMBRANE RECEPTOR"/>
    <property type="match status" value="1"/>
</dbReference>
<dbReference type="SUPFAM" id="SSF56935">
    <property type="entry name" value="Porins"/>
    <property type="match status" value="1"/>
</dbReference>
<evidence type="ECO:0000256" key="7">
    <source>
        <dbReference type="ARBA" id="ARBA00023114"/>
    </source>
</evidence>
<feature type="signal peptide" evidence="12">
    <location>
        <begin position="1"/>
        <end position="22"/>
    </location>
</feature>
<gene>
    <name evidence="14" type="ORF">DT376_31600</name>
</gene>
<dbReference type="InterPro" id="IPR012910">
    <property type="entry name" value="Plug_dom"/>
</dbReference>
<dbReference type="InterPro" id="IPR039426">
    <property type="entry name" value="TonB-dep_rcpt-like"/>
</dbReference>
<feature type="region of interest" description="Disordered" evidence="11">
    <location>
        <begin position="205"/>
        <end position="229"/>
    </location>
</feature>
<proteinExistence type="inferred from homology"/>
<evidence type="ECO:0000256" key="12">
    <source>
        <dbReference type="SAM" id="SignalP"/>
    </source>
</evidence>
<evidence type="ECO:0000256" key="11">
    <source>
        <dbReference type="SAM" id="MobiDB-lite"/>
    </source>
</evidence>
<evidence type="ECO:0000256" key="1">
    <source>
        <dbReference type="ARBA" id="ARBA00022448"/>
    </source>
</evidence>
<dbReference type="AlphaFoldDB" id="A0A367M1Z2"/>
<evidence type="ECO:0000256" key="3">
    <source>
        <dbReference type="ARBA" id="ARBA00022692"/>
    </source>
</evidence>
<feature type="non-terminal residue" evidence="14">
    <location>
        <position position="229"/>
    </location>
</feature>
<dbReference type="EMBL" id="QORE01001690">
    <property type="protein sequence ID" value="RCI70983.1"/>
    <property type="molecule type" value="Genomic_DNA"/>
</dbReference>
<accession>A0A367M1Z2</accession>
<comment type="similarity">
    <text evidence="10">Belongs to the TonB-dependent receptor family.</text>
</comment>
<dbReference type="GO" id="GO:0015889">
    <property type="term" value="P:cobalamin transport"/>
    <property type="evidence" value="ECO:0007669"/>
    <property type="project" value="TreeGrafter"/>
</dbReference>
<dbReference type="Pfam" id="PF07715">
    <property type="entry name" value="Plug"/>
    <property type="match status" value="1"/>
</dbReference>
<evidence type="ECO:0000313" key="14">
    <source>
        <dbReference type="EMBL" id="RCI70983.1"/>
    </source>
</evidence>
<evidence type="ECO:0000256" key="4">
    <source>
        <dbReference type="ARBA" id="ARBA00022729"/>
    </source>
</evidence>
<dbReference type="GO" id="GO:0009279">
    <property type="term" value="C:cell outer membrane"/>
    <property type="evidence" value="ECO:0007669"/>
    <property type="project" value="UniProtKB-SubCell"/>
</dbReference>
<dbReference type="PANTHER" id="PTHR30069:SF53">
    <property type="entry name" value="COLICIN I RECEPTOR-RELATED"/>
    <property type="match status" value="1"/>
</dbReference>
<reference evidence="14 15" key="1">
    <citation type="submission" date="2018-07" db="EMBL/GenBank/DDBJ databases">
        <title>Mechanisms of high-level aminoglycoside resistance among Gram-negative pathogens in Brazil.</title>
        <authorList>
            <person name="Ballaben A.S."/>
            <person name="Darini A.L.C."/>
            <person name="Doi Y."/>
        </authorList>
    </citation>
    <scope>NUCLEOTIDE SEQUENCE [LARGE SCALE GENOMIC DNA]</scope>
    <source>
        <strain evidence="14 15">B2-305</strain>
    </source>
</reference>
<keyword evidence="3 10" id="KW-0812">Transmembrane</keyword>
<dbReference type="Proteomes" id="UP000253594">
    <property type="component" value="Unassembled WGS sequence"/>
</dbReference>
<evidence type="ECO:0000256" key="5">
    <source>
        <dbReference type="ARBA" id="ARBA00023065"/>
    </source>
</evidence>
<keyword evidence="1 10" id="KW-0813">Transport</keyword>
<dbReference type="FunFam" id="2.170.130.10:FF:000002">
    <property type="entry name" value="Vitamin B12 transporter BtuB"/>
    <property type="match status" value="1"/>
</dbReference>
<evidence type="ECO:0000256" key="10">
    <source>
        <dbReference type="PROSITE-ProRule" id="PRU01360"/>
    </source>
</evidence>
<feature type="domain" description="TonB-dependent receptor plug" evidence="13">
    <location>
        <begin position="43"/>
        <end position="147"/>
    </location>
</feature>
<evidence type="ECO:0000313" key="15">
    <source>
        <dbReference type="Proteomes" id="UP000253594"/>
    </source>
</evidence>
<organism evidence="14 15">
    <name type="scientific">Pseudomonas aeruginosa</name>
    <dbReference type="NCBI Taxonomy" id="287"/>
    <lineage>
        <taxon>Bacteria</taxon>
        <taxon>Pseudomonadati</taxon>
        <taxon>Pseudomonadota</taxon>
        <taxon>Gammaproteobacteria</taxon>
        <taxon>Pseudomonadales</taxon>
        <taxon>Pseudomonadaceae</taxon>
        <taxon>Pseudomonas</taxon>
    </lineage>
</organism>
<keyword evidence="9 10" id="KW-0998">Cell outer membrane</keyword>